<keyword evidence="5" id="KW-1185">Reference proteome</keyword>
<dbReference type="InterPro" id="IPR055310">
    <property type="entry name" value="CEP112"/>
</dbReference>
<feature type="compositionally biased region" description="Low complexity" evidence="2">
    <location>
        <begin position="556"/>
        <end position="570"/>
    </location>
</feature>
<feature type="region of interest" description="Disordered" evidence="2">
    <location>
        <begin position="105"/>
        <end position="126"/>
    </location>
</feature>
<dbReference type="STRING" id="3088.A0A383VHG1"/>
<proteinExistence type="predicted"/>
<dbReference type="PANTHER" id="PTHR18871:SF2">
    <property type="entry name" value="CENTROSOMAL PROTEIN OF 112 KDA"/>
    <property type="match status" value="1"/>
</dbReference>
<evidence type="ECO:0000256" key="2">
    <source>
        <dbReference type="SAM" id="MobiDB-lite"/>
    </source>
</evidence>
<gene>
    <name evidence="4" type="ORF">BQ4739_LOCUS4881</name>
</gene>
<feature type="region of interest" description="Disordered" evidence="2">
    <location>
        <begin position="366"/>
        <end position="406"/>
    </location>
</feature>
<protein>
    <recommendedName>
        <fullName evidence="3">DUF4485 domain-containing protein</fullName>
    </recommendedName>
</protein>
<dbReference type="EMBL" id="FNXT01000410">
    <property type="protein sequence ID" value="SZX64370.1"/>
    <property type="molecule type" value="Genomic_DNA"/>
</dbReference>
<feature type="coiled-coil region" evidence="1">
    <location>
        <begin position="263"/>
        <end position="290"/>
    </location>
</feature>
<feature type="compositionally biased region" description="Low complexity" evidence="2">
    <location>
        <begin position="377"/>
        <end position="393"/>
    </location>
</feature>
<dbReference type="InterPro" id="IPR027831">
    <property type="entry name" value="DUF4485"/>
</dbReference>
<evidence type="ECO:0000259" key="3">
    <source>
        <dbReference type="Pfam" id="PF14846"/>
    </source>
</evidence>
<evidence type="ECO:0000256" key="1">
    <source>
        <dbReference type="SAM" id="Coils"/>
    </source>
</evidence>
<feature type="region of interest" description="Disordered" evidence="2">
    <location>
        <begin position="503"/>
        <end position="570"/>
    </location>
</feature>
<feature type="compositionally biased region" description="Polar residues" evidence="2">
    <location>
        <begin position="397"/>
        <end position="406"/>
    </location>
</feature>
<organism evidence="4 5">
    <name type="scientific">Tetradesmus obliquus</name>
    <name type="common">Green alga</name>
    <name type="synonym">Acutodesmus obliquus</name>
    <dbReference type="NCBI Taxonomy" id="3088"/>
    <lineage>
        <taxon>Eukaryota</taxon>
        <taxon>Viridiplantae</taxon>
        <taxon>Chlorophyta</taxon>
        <taxon>core chlorophytes</taxon>
        <taxon>Chlorophyceae</taxon>
        <taxon>CS clade</taxon>
        <taxon>Sphaeropleales</taxon>
        <taxon>Scenedesmaceae</taxon>
        <taxon>Tetradesmus</taxon>
    </lineage>
</organism>
<dbReference type="AlphaFoldDB" id="A0A383VHG1"/>
<sequence length="1028" mass="103044">MDSPGSVHDIEAALSVDEQFHKTVVAIEKRLQLLGRLPQVRIKAWLTKLKQSTRNITWKRNRNLYARLLLEHLRAGCLEVPFGTLPPEGALPTLPAYLTYRFMSPPKQRMSGSPGSPPRRPHSAGAGLDASGIFRNMSAPGDAHAAWSVPSSGNAFPAPGQLSALSPIRCNPPRQGKFPGELQQQPPAADADGGCRRYGGKARSPGAAAAACSAGPASCGSPGGRGVQRPGSPGAAGLLNAAAALAAELEGDKVDGALLESRMRFAEDKLLQQEAELVRLQGQAVAARRRVKSVTAATLGELVERYGSAAAGWDSPTAQGAGSRQPGYAESVYGPMWQLLSSIQEVLSMCDQQDLQQQQQNIGAAAAARFDADQRAQQEQAEQQQQQQAAMAAGLQRSISSTSQRSKGGAAAAAAAAEAGEQEALQVLKDSTGQLLKKAEQLAAVLQSSKEAATEAAAGRGASAAEVAAAATDAMRPVLKELKHIGKDSQKVQQKLAAAADAAAQAADRGKAQRQRRSTASSSSDSSGGSGTETAGSSDSSRDSGKGSRSRRRQAKQLQQQEQQRQSARIARLQAAHQLLMELEELGSKLSAQLQDGKRRLADAVSHSRSSSPAGGMVSHEHGLAAAAIAGISASLAAAVGGYAARLRELKQQLKQLRQSAGAGAAAGNVVGARASAAGMSRNASGWLAGAGRSVSFKQEALQGLGLASRPSDATLAGTFAAVSPNSPGSPVQSSTLQQYSGVSHYLIGGAAASSGSSSPFSAAAAAGTGLPGRSSLLSQPAAAAGSVLGGSRASTPPAGADAVHQRIANLSRQASHISERASLLLSGGGAAGSSSSSSSPSAVSGLLSGARISSSAAAAGSSSSIFRTSTSFGGGAGAGGSSLLSGVGAAATAAGTLSSSSLLSGPAASLLGGAGARPLSASPCLSGFAAPSAGLGSSSLGAGSSGGGSLAAISSKLNALGQRWGAAGSSSVRLGSPTRGTLDPCSPGAGAGAAAAALPSRRLLMQQLEEAQLATSMILEQLQHAAA</sequence>
<feature type="compositionally biased region" description="Low complexity" evidence="2">
    <location>
        <begin position="518"/>
        <end position="539"/>
    </location>
</feature>
<name>A0A383VHG1_TETOB</name>
<reference evidence="4 5" key="1">
    <citation type="submission" date="2016-10" db="EMBL/GenBank/DDBJ databases">
        <authorList>
            <person name="Cai Z."/>
        </authorList>
    </citation>
    <scope>NUCLEOTIDE SEQUENCE [LARGE SCALE GENOMIC DNA]</scope>
</reference>
<dbReference type="Proteomes" id="UP000256970">
    <property type="component" value="Unassembled WGS sequence"/>
</dbReference>
<feature type="compositionally biased region" description="Low complexity" evidence="2">
    <location>
        <begin position="201"/>
        <end position="220"/>
    </location>
</feature>
<feature type="domain" description="DUF4485" evidence="3">
    <location>
        <begin position="17"/>
        <end position="96"/>
    </location>
</feature>
<evidence type="ECO:0000313" key="4">
    <source>
        <dbReference type="EMBL" id="SZX64370.1"/>
    </source>
</evidence>
<dbReference type="Pfam" id="PF14846">
    <property type="entry name" value="DUF4485"/>
    <property type="match status" value="1"/>
</dbReference>
<accession>A0A383VHG1</accession>
<keyword evidence="1" id="KW-0175">Coiled coil</keyword>
<evidence type="ECO:0000313" key="5">
    <source>
        <dbReference type="Proteomes" id="UP000256970"/>
    </source>
</evidence>
<feature type="region of interest" description="Disordered" evidence="2">
    <location>
        <begin position="177"/>
        <end position="232"/>
    </location>
</feature>
<dbReference type="PANTHER" id="PTHR18871">
    <property type="entry name" value="CENTROSOMAL PROTEIN OF 112 KDA"/>
    <property type="match status" value="1"/>
</dbReference>